<evidence type="ECO:0000259" key="1">
    <source>
        <dbReference type="Pfam" id="PF01636"/>
    </source>
</evidence>
<protein>
    <submittedName>
        <fullName evidence="2">Phosphotransferase</fullName>
    </submittedName>
</protein>
<name>A0A7W2E9X2_9CORY</name>
<dbReference type="EMBL" id="JACDTZ010000001">
    <property type="protein sequence ID" value="MBA5243825.1"/>
    <property type="molecule type" value="Genomic_DNA"/>
</dbReference>
<gene>
    <name evidence="2" type="ORF">H0193_03165</name>
</gene>
<evidence type="ECO:0000313" key="2">
    <source>
        <dbReference type="EMBL" id="MBA5243825.1"/>
    </source>
</evidence>
<accession>A0A7W2E9X2</accession>
<reference evidence="2 3" key="1">
    <citation type="submission" date="2020-07" db="EMBL/GenBank/DDBJ databases">
        <title>Draft genome and description of Corynebacterium haemomassiliense strain Marseile-Q3615 sp. nov.</title>
        <authorList>
            <person name="Boxberger M."/>
            <person name="La Scola B."/>
        </authorList>
    </citation>
    <scope>NUCLEOTIDE SEQUENCE [LARGE SCALE GENOMIC DNA]</scope>
    <source>
        <strain evidence="2 3">Marseille-Q3615</strain>
    </source>
</reference>
<keyword evidence="2" id="KW-0808">Transferase</keyword>
<feature type="domain" description="Aminoglycoside phosphotransferase" evidence="1">
    <location>
        <begin position="54"/>
        <end position="262"/>
    </location>
</feature>
<dbReference type="RefSeq" id="WP_181888520.1">
    <property type="nucleotide sequence ID" value="NZ_CP170998.1"/>
</dbReference>
<dbReference type="AlphaFoldDB" id="A0A7W2E9X2"/>
<proteinExistence type="predicted"/>
<dbReference type="Proteomes" id="UP000523682">
    <property type="component" value="Unassembled WGS sequence"/>
</dbReference>
<organism evidence="2 3">
    <name type="scientific">Corynebacterium haemomassiliense</name>
    <dbReference type="NCBI Taxonomy" id="2754726"/>
    <lineage>
        <taxon>Bacteria</taxon>
        <taxon>Bacillati</taxon>
        <taxon>Actinomycetota</taxon>
        <taxon>Actinomycetes</taxon>
        <taxon>Mycobacteriales</taxon>
        <taxon>Corynebacteriaceae</taxon>
        <taxon>Corynebacterium</taxon>
    </lineage>
</organism>
<dbReference type="Pfam" id="PF01636">
    <property type="entry name" value="APH"/>
    <property type="match status" value="1"/>
</dbReference>
<evidence type="ECO:0000313" key="3">
    <source>
        <dbReference type="Proteomes" id="UP000523682"/>
    </source>
</evidence>
<dbReference type="SUPFAM" id="SSF56112">
    <property type="entry name" value="Protein kinase-like (PK-like)"/>
    <property type="match status" value="1"/>
</dbReference>
<dbReference type="InterPro" id="IPR002575">
    <property type="entry name" value="Aminoglycoside_PTrfase"/>
</dbReference>
<keyword evidence="3" id="KW-1185">Reference proteome</keyword>
<dbReference type="InterPro" id="IPR011009">
    <property type="entry name" value="Kinase-like_dom_sf"/>
</dbReference>
<comment type="caution">
    <text evidence="2">The sequence shown here is derived from an EMBL/GenBank/DDBJ whole genome shotgun (WGS) entry which is preliminary data.</text>
</comment>
<dbReference type="Gene3D" id="3.90.1200.10">
    <property type="match status" value="1"/>
</dbReference>
<dbReference type="GO" id="GO:0016740">
    <property type="term" value="F:transferase activity"/>
    <property type="evidence" value="ECO:0007669"/>
    <property type="project" value="UniProtKB-KW"/>
</dbReference>
<sequence>MGDTQEIIRAAADILTKRYGGEQQLVDVERLDGSGLADVFRARVVNNPFFQHRSVVVKHSPATGDELADAAFLRETVAYQFATSLSEEVRPGPVLLGYDTAQRILIISDLGDGRTLADLLQDADPETHVDLLRRLGRALGKMHAGTADDEDAFNVLFQRMTRSRKNSANLQLLRDRLLSHRIRIGVEFLERAGIDIPGEVRFAATNVLTRLLRGGMRAFTPFDLTPDNIIQTGNSFHFLDYEWAGYRDVTFDVAFVVARFPVFLAAQPFNAAATEAFIDAWVSEVRGIWPSVEHPDTLQARITAGLIGWAMSSVAMLDPVSPAELVEHDAKLKEDFEAAGLDVSDLGPLEASAETEEHSADYAGDVLRPHSQGPFTADEALVRRDLRETFESLAAFAGTGKDPAYRTISEFAQTLAERLR</sequence>